<evidence type="ECO:0000256" key="12">
    <source>
        <dbReference type="ARBA" id="ARBA00023136"/>
    </source>
</evidence>
<feature type="domain" description="HAMP" evidence="15">
    <location>
        <begin position="188"/>
        <end position="239"/>
    </location>
</feature>
<sequence length="479" mass="53510">MKSWSLKRRMTLVSAIVLVIAFSIIYLITKSAYTIASKTRIQESLTAQIYALMAVAEERDGQLGLPTELRNDRLNHLNSGLVAYVLDVDGDLIWRSRSSDTFGVLPNINFDYSITKISETDLDNKPMFWIGDRIIWEHENGMEGRYLFLIGEKQSILNEAVRKFKREVIVWLSITAMTIIIVFIYVLNRTLRPLQEAQSQIELISAGDAEKIQGDFPKELIPLTSSINQLLESELQQKSRYRDTLGNLAHSIKTPLAIIKSELSQLSPVAGLSAEVAANTPDSKMGSNLANTGKINSHKLNTNKTRDLLIAQVERIDDIVRYQLNRSVVTAGQTLRRKAPIKPDVEKIVDALNKVHSSKSLKITFEVDEQCFFPGDRGDLMELVGNLADNACKFAKSCVVIRVYNQGNQVVIKVEDDGSGVPEKKRTLILDRGKRLDQQAEGQGLGLSIVMDIIKTYKGELIIDQSILGGAAFSLMIPY</sequence>
<evidence type="ECO:0000256" key="3">
    <source>
        <dbReference type="ARBA" id="ARBA00012438"/>
    </source>
</evidence>
<dbReference type="Pfam" id="PF02518">
    <property type="entry name" value="HATPase_c"/>
    <property type="match status" value="1"/>
</dbReference>
<keyword evidence="11" id="KW-0902">Two-component regulatory system</keyword>
<keyword evidence="8" id="KW-0418">Kinase</keyword>
<dbReference type="EMBL" id="JBEVCJ010000002">
    <property type="protein sequence ID" value="MET1254136.1"/>
    <property type="molecule type" value="Genomic_DNA"/>
</dbReference>
<dbReference type="CDD" id="cd16954">
    <property type="entry name" value="HATPase_PhoQ-like"/>
    <property type="match status" value="1"/>
</dbReference>
<accession>A0ABV2BQB3</accession>
<dbReference type="PANTHER" id="PTHR45436:SF4">
    <property type="entry name" value="SENSOR PROTEIN PHOQ"/>
    <property type="match status" value="1"/>
</dbReference>
<feature type="transmembrane region" description="Helical" evidence="13">
    <location>
        <begin position="168"/>
        <end position="187"/>
    </location>
</feature>
<evidence type="ECO:0000256" key="10">
    <source>
        <dbReference type="ARBA" id="ARBA00022989"/>
    </source>
</evidence>
<dbReference type="InterPro" id="IPR003660">
    <property type="entry name" value="HAMP_dom"/>
</dbReference>
<dbReference type="Proteomes" id="UP001548189">
    <property type="component" value="Unassembled WGS sequence"/>
</dbReference>
<feature type="domain" description="Histidine kinase" evidence="14">
    <location>
        <begin position="247"/>
        <end position="479"/>
    </location>
</feature>
<dbReference type="InterPro" id="IPR058619">
    <property type="entry name" value="PhoQ/CarS-like_HATPase"/>
</dbReference>
<keyword evidence="6 13" id="KW-0812">Transmembrane</keyword>
<dbReference type="InterPro" id="IPR005467">
    <property type="entry name" value="His_kinase_dom"/>
</dbReference>
<gene>
    <name evidence="16" type="ORF">ABVT43_03250</name>
</gene>
<evidence type="ECO:0000256" key="6">
    <source>
        <dbReference type="ARBA" id="ARBA00022692"/>
    </source>
</evidence>
<reference evidence="16 17" key="1">
    <citation type="submission" date="2024-06" db="EMBL/GenBank/DDBJ databases">
        <authorList>
            <person name="Li F."/>
        </authorList>
    </citation>
    <scope>NUCLEOTIDE SEQUENCE [LARGE SCALE GENOMIC DNA]</scope>
    <source>
        <strain evidence="16 17">GXAS 311</strain>
    </source>
</reference>
<evidence type="ECO:0000256" key="5">
    <source>
        <dbReference type="ARBA" id="ARBA00022679"/>
    </source>
</evidence>
<evidence type="ECO:0000256" key="11">
    <source>
        <dbReference type="ARBA" id="ARBA00023012"/>
    </source>
</evidence>
<comment type="caution">
    <text evidence="16">The sequence shown here is derived from an EMBL/GenBank/DDBJ whole genome shotgun (WGS) entry which is preliminary data.</text>
</comment>
<dbReference type="PRINTS" id="PR00344">
    <property type="entry name" value="BCTRLSENSOR"/>
</dbReference>
<evidence type="ECO:0000259" key="15">
    <source>
        <dbReference type="PROSITE" id="PS50885"/>
    </source>
</evidence>
<dbReference type="Gene3D" id="3.30.565.10">
    <property type="entry name" value="Histidine kinase-like ATPase, C-terminal domain"/>
    <property type="match status" value="1"/>
</dbReference>
<evidence type="ECO:0000256" key="4">
    <source>
        <dbReference type="ARBA" id="ARBA00022553"/>
    </source>
</evidence>
<dbReference type="Gene3D" id="1.10.287.130">
    <property type="match status" value="1"/>
</dbReference>
<dbReference type="InterPro" id="IPR050428">
    <property type="entry name" value="TCS_sensor_his_kinase"/>
</dbReference>
<dbReference type="SMART" id="SM00387">
    <property type="entry name" value="HATPase_c"/>
    <property type="match status" value="1"/>
</dbReference>
<dbReference type="PROSITE" id="PS50109">
    <property type="entry name" value="HIS_KIN"/>
    <property type="match status" value="1"/>
</dbReference>
<evidence type="ECO:0000256" key="7">
    <source>
        <dbReference type="ARBA" id="ARBA00022741"/>
    </source>
</evidence>
<dbReference type="EC" id="2.7.13.3" evidence="3"/>
<keyword evidence="9 16" id="KW-0067">ATP-binding</keyword>
<feature type="transmembrane region" description="Helical" evidence="13">
    <location>
        <begin position="12"/>
        <end position="29"/>
    </location>
</feature>
<comment type="catalytic activity">
    <reaction evidence="1">
        <text>ATP + protein L-histidine = ADP + protein N-phospho-L-histidine.</text>
        <dbReference type="EC" id="2.7.13.3"/>
    </reaction>
</comment>
<keyword evidence="12 13" id="KW-0472">Membrane</keyword>
<keyword evidence="4" id="KW-0597">Phosphoprotein</keyword>
<evidence type="ECO:0000259" key="14">
    <source>
        <dbReference type="PROSITE" id="PS50109"/>
    </source>
</evidence>
<evidence type="ECO:0000256" key="8">
    <source>
        <dbReference type="ARBA" id="ARBA00022777"/>
    </source>
</evidence>
<protein>
    <recommendedName>
        <fullName evidence="3">histidine kinase</fullName>
        <ecNumber evidence="3">2.7.13.3</ecNumber>
    </recommendedName>
</protein>
<dbReference type="InterPro" id="IPR036890">
    <property type="entry name" value="HATPase_C_sf"/>
</dbReference>
<evidence type="ECO:0000256" key="1">
    <source>
        <dbReference type="ARBA" id="ARBA00000085"/>
    </source>
</evidence>
<organism evidence="16 17">
    <name type="scientific">Aliikangiella maris</name>
    <dbReference type="NCBI Taxonomy" id="3162458"/>
    <lineage>
        <taxon>Bacteria</taxon>
        <taxon>Pseudomonadati</taxon>
        <taxon>Pseudomonadota</taxon>
        <taxon>Gammaproteobacteria</taxon>
        <taxon>Oceanospirillales</taxon>
        <taxon>Pleioneaceae</taxon>
        <taxon>Aliikangiella</taxon>
    </lineage>
</organism>
<dbReference type="PANTHER" id="PTHR45436">
    <property type="entry name" value="SENSOR HISTIDINE KINASE YKOH"/>
    <property type="match status" value="1"/>
</dbReference>
<dbReference type="InterPro" id="IPR004358">
    <property type="entry name" value="Sig_transdc_His_kin-like_C"/>
</dbReference>
<dbReference type="GO" id="GO:0005524">
    <property type="term" value="F:ATP binding"/>
    <property type="evidence" value="ECO:0007669"/>
    <property type="project" value="UniProtKB-KW"/>
</dbReference>
<evidence type="ECO:0000256" key="9">
    <source>
        <dbReference type="ARBA" id="ARBA00022840"/>
    </source>
</evidence>
<keyword evidence="17" id="KW-1185">Reference proteome</keyword>
<dbReference type="InterPro" id="IPR003594">
    <property type="entry name" value="HATPase_dom"/>
</dbReference>
<dbReference type="RefSeq" id="WP_353873685.1">
    <property type="nucleotide sequence ID" value="NZ_JBEVCJ010000002.1"/>
</dbReference>
<keyword evidence="5" id="KW-0808">Transferase</keyword>
<name>A0ABV2BQB3_9GAMM</name>
<evidence type="ECO:0000256" key="13">
    <source>
        <dbReference type="SAM" id="Phobius"/>
    </source>
</evidence>
<proteinExistence type="predicted"/>
<comment type="subcellular location">
    <subcellularLocation>
        <location evidence="2">Membrane</location>
    </subcellularLocation>
</comment>
<evidence type="ECO:0000256" key="2">
    <source>
        <dbReference type="ARBA" id="ARBA00004370"/>
    </source>
</evidence>
<dbReference type="SUPFAM" id="SSF55874">
    <property type="entry name" value="ATPase domain of HSP90 chaperone/DNA topoisomerase II/histidine kinase"/>
    <property type="match status" value="1"/>
</dbReference>
<evidence type="ECO:0000313" key="16">
    <source>
        <dbReference type="EMBL" id="MET1254136.1"/>
    </source>
</evidence>
<keyword evidence="7" id="KW-0547">Nucleotide-binding</keyword>
<keyword evidence="10 13" id="KW-1133">Transmembrane helix</keyword>
<dbReference type="PROSITE" id="PS50885">
    <property type="entry name" value="HAMP"/>
    <property type="match status" value="1"/>
</dbReference>
<evidence type="ECO:0000313" key="17">
    <source>
        <dbReference type="Proteomes" id="UP001548189"/>
    </source>
</evidence>